<dbReference type="AlphaFoldDB" id="A0A6A6JIS4"/>
<sequence length="297" mass="33199">MVANVSDDHLIFGDNPLRKRTFRFSHDQNAPITAKKRPKKQESLDYVVPILNSNDGEDTYFGPVLPLFHARGTPAADERAVSVFREFGDEPFQIGTNGLMGCSIVLLVSNEAVWMSHLWEAYSNGGDDSKSNNAFYERVVQFIKGQPVNNPSPSPIMDNEPWRLKENKGSNPNKIYISPTGPGIDGTKFPSGRGQNTLLFIMAPTARGATSNSAPLRYPNHVESMKTAVAEQLSKKPGYKEVRYVTLDPDNVPGDEDKMFNSLRGTALFQYDPNSDGKGRRAWRLWLEGEYTEVQLR</sequence>
<gene>
    <name evidence="1" type="ORF">EI97DRAFT_36406</name>
</gene>
<protein>
    <submittedName>
        <fullName evidence="1">Uncharacterized protein</fullName>
    </submittedName>
</protein>
<reference evidence="1" key="1">
    <citation type="journal article" date="2020" name="Stud. Mycol.">
        <title>101 Dothideomycetes genomes: a test case for predicting lifestyles and emergence of pathogens.</title>
        <authorList>
            <person name="Haridas S."/>
            <person name="Albert R."/>
            <person name="Binder M."/>
            <person name="Bloem J."/>
            <person name="Labutti K."/>
            <person name="Salamov A."/>
            <person name="Andreopoulos B."/>
            <person name="Baker S."/>
            <person name="Barry K."/>
            <person name="Bills G."/>
            <person name="Bluhm B."/>
            <person name="Cannon C."/>
            <person name="Castanera R."/>
            <person name="Culley D."/>
            <person name="Daum C."/>
            <person name="Ezra D."/>
            <person name="Gonzalez J."/>
            <person name="Henrissat B."/>
            <person name="Kuo A."/>
            <person name="Liang C."/>
            <person name="Lipzen A."/>
            <person name="Lutzoni F."/>
            <person name="Magnuson J."/>
            <person name="Mondo S."/>
            <person name="Nolan M."/>
            <person name="Ohm R."/>
            <person name="Pangilinan J."/>
            <person name="Park H.-J."/>
            <person name="Ramirez L."/>
            <person name="Alfaro M."/>
            <person name="Sun H."/>
            <person name="Tritt A."/>
            <person name="Yoshinaga Y."/>
            <person name="Zwiers L.-H."/>
            <person name="Turgeon B."/>
            <person name="Goodwin S."/>
            <person name="Spatafora J."/>
            <person name="Crous P."/>
            <person name="Grigoriev I."/>
        </authorList>
    </citation>
    <scope>NUCLEOTIDE SEQUENCE</scope>
    <source>
        <strain evidence="1">CBS 379.55</strain>
    </source>
</reference>
<dbReference type="EMBL" id="ML986493">
    <property type="protein sequence ID" value="KAF2276347.1"/>
    <property type="molecule type" value="Genomic_DNA"/>
</dbReference>
<dbReference type="Proteomes" id="UP000800097">
    <property type="component" value="Unassembled WGS sequence"/>
</dbReference>
<dbReference type="RefSeq" id="XP_033653886.1">
    <property type="nucleotide sequence ID" value="XM_033794996.1"/>
</dbReference>
<keyword evidence="2" id="KW-1185">Reference proteome</keyword>
<dbReference type="GeneID" id="54548171"/>
<evidence type="ECO:0000313" key="2">
    <source>
        <dbReference type="Proteomes" id="UP000800097"/>
    </source>
</evidence>
<evidence type="ECO:0000313" key="1">
    <source>
        <dbReference type="EMBL" id="KAF2276347.1"/>
    </source>
</evidence>
<accession>A0A6A6JIS4</accession>
<organism evidence="1 2">
    <name type="scientific">Westerdykella ornata</name>
    <dbReference type="NCBI Taxonomy" id="318751"/>
    <lineage>
        <taxon>Eukaryota</taxon>
        <taxon>Fungi</taxon>
        <taxon>Dikarya</taxon>
        <taxon>Ascomycota</taxon>
        <taxon>Pezizomycotina</taxon>
        <taxon>Dothideomycetes</taxon>
        <taxon>Pleosporomycetidae</taxon>
        <taxon>Pleosporales</taxon>
        <taxon>Sporormiaceae</taxon>
        <taxon>Westerdykella</taxon>
    </lineage>
</organism>
<dbReference type="OrthoDB" id="3886018at2759"/>
<name>A0A6A6JIS4_WESOR</name>
<proteinExistence type="predicted"/>